<organism evidence="1 2">
    <name type="scientific">Lentibacillus salicampi</name>
    <dbReference type="NCBI Taxonomy" id="175306"/>
    <lineage>
        <taxon>Bacteria</taxon>
        <taxon>Bacillati</taxon>
        <taxon>Bacillota</taxon>
        <taxon>Bacilli</taxon>
        <taxon>Bacillales</taxon>
        <taxon>Bacillaceae</taxon>
        <taxon>Lentibacillus</taxon>
    </lineage>
</organism>
<protein>
    <submittedName>
        <fullName evidence="1">Uncharacterized protein</fullName>
    </submittedName>
</protein>
<proteinExistence type="predicted"/>
<dbReference type="EMBL" id="SRHY01000028">
    <property type="protein sequence ID" value="TFJ92161.1"/>
    <property type="molecule type" value="Genomic_DNA"/>
</dbReference>
<dbReference type="AlphaFoldDB" id="A0A4Y9ACR4"/>
<accession>A0A4Y9ACR4</accession>
<sequence length="89" mass="10679">MNLDHLHLTKDKFSEMANIQERKGIMKYGQPLDPLDNYDWLEMAQEEQTDGYKYLVAEQEKRKFIANKIRRLTDDPEIDHWLDVLEGRV</sequence>
<evidence type="ECO:0000313" key="2">
    <source>
        <dbReference type="Proteomes" id="UP000298484"/>
    </source>
</evidence>
<dbReference type="OrthoDB" id="2723429at2"/>
<evidence type="ECO:0000313" key="1">
    <source>
        <dbReference type="EMBL" id="TFJ92161.1"/>
    </source>
</evidence>
<keyword evidence="2" id="KW-1185">Reference proteome</keyword>
<name>A0A4Y9ACR4_9BACI</name>
<gene>
    <name evidence="1" type="ORF">E4U82_13865</name>
</gene>
<comment type="caution">
    <text evidence="1">The sequence shown here is derived from an EMBL/GenBank/DDBJ whole genome shotgun (WGS) entry which is preliminary data.</text>
</comment>
<dbReference type="Proteomes" id="UP000298484">
    <property type="component" value="Unassembled WGS sequence"/>
</dbReference>
<reference evidence="1 2" key="1">
    <citation type="submission" date="2019-03" db="EMBL/GenBank/DDBJ databases">
        <title>Genome sequence of Lentibacillus salicampi ATCC BAA-719.</title>
        <authorList>
            <person name="Maclea K.S."/>
            <person name="Simoes Junior M."/>
        </authorList>
    </citation>
    <scope>NUCLEOTIDE SEQUENCE [LARGE SCALE GENOMIC DNA]</scope>
    <source>
        <strain evidence="1 2">ATCC BAA-719</strain>
    </source>
</reference>
<dbReference type="RefSeq" id="WP_135110768.1">
    <property type="nucleotide sequence ID" value="NZ_SRHY01000028.1"/>
</dbReference>